<feature type="region of interest" description="Disordered" evidence="1">
    <location>
        <begin position="36"/>
        <end position="69"/>
    </location>
</feature>
<accession>A0AAV8PDU8</accession>
<feature type="domain" description="KIB1-4 beta-propeller" evidence="2">
    <location>
        <begin position="134"/>
        <end position="373"/>
    </location>
</feature>
<dbReference type="AlphaFoldDB" id="A0AAV8PDU8"/>
<evidence type="ECO:0000313" key="4">
    <source>
        <dbReference type="Proteomes" id="UP001222027"/>
    </source>
</evidence>
<dbReference type="Proteomes" id="UP001222027">
    <property type="component" value="Unassembled WGS sequence"/>
</dbReference>
<gene>
    <name evidence="3" type="ORF">OPV22_024347</name>
</gene>
<dbReference type="EMBL" id="JAQQAF010000006">
    <property type="protein sequence ID" value="KAJ8480620.1"/>
    <property type="molecule type" value="Genomic_DNA"/>
</dbReference>
<comment type="caution">
    <text evidence="3">The sequence shown here is derived from an EMBL/GenBank/DDBJ whole genome shotgun (WGS) entry which is preliminary data.</text>
</comment>
<dbReference type="PANTHER" id="PTHR33127:SF5">
    <property type="entry name" value="TRANSMEMBRANE PROTEIN"/>
    <property type="match status" value="1"/>
</dbReference>
<organism evidence="3 4">
    <name type="scientific">Ensete ventricosum</name>
    <name type="common">Abyssinian banana</name>
    <name type="synonym">Musa ensete</name>
    <dbReference type="NCBI Taxonomy" id="4639"/>
    <lineage>
        <taxon>Eukaryota</taxon>
        <taxon>Viridiplantae</taxon>
        <taxon>Streptophyta</taxon>
        <taxon>Embryophyta</taxon>
        <taxon>Tracheophyta</taxon>
        <taxon>Spermatophyta</taxon>
        <taxon>Magnoliopsida</taxon>
        <taxon>Liliopsida</taxon>
        <taxon>Zingiberales</taxon>
        <taxon>Musaceae</taxon>
        <taxon>Ensete</taxon>
    </lineage>
</organism>
<dbReference type="PANTHER" id="PTHR33127">
    <property type="entry name" value="TRANSMEMBRANE PROTEIN"/>
    <property type="match status" value="1"/>
</dbReference>
<evidence type="ECO:0000259" key="2">
    <source>
        <dbReference type="Pfam" id="PF03478"/>
    </source>
</evidence>
<evidence type="ECO:0000256" key="1">
    <source>
        <dbReference type="SAM" id="MobiDB-lite"/>
    </source>
</evidence>
<sequence>MAEEEREEATTANEAARAFTIDEMLVAAAMATLSQTDGTVSTREARQTPLPLAAETSAPASNKKRRKRKQRVAAYVPVDVVGLILMRMNPKVAVRLGTSCKDWTAAAAAVDPTKRKAPWLLAMTNSDTTCILQSVTDQKVWFKIQIHGFVLRRYHFGGSWNGWVVLQPYRRGQISLLNPFSRARWDLPVLPRGGLPSRSFFYMSSAPTTVGCVLCVRKLTMLYVWSPGRGYWTAEQVEAKEFKSIVSVEGQFYAMNERGSLISFQVFPLRFRELDVPRPPVSNDDYHHERFLVESCGELLYVVIAGRDSTKICVFRLDLRNREWVKTTRLGDRAIFLHWKQGISVSAGEGGCRGNCVYYTRQYDDSNVWRVYDLEKQSFTRFRRRDFPQRMFHENVWITPEN</sequence>
<reference evidence="3 4" key="1">
    <citation type="submission" date="2022-12" db="EMBL/GenBank/DDBJ databases">
        <title>Chromosome-scale assembly of the Ensete ventricosum genome.</title>
        <authorList>
            <person name="Dussert Y."/>
            <person name="Stocks J."/>
            <person name="Wendawek A."/>
            <person name="Woldeyes F."/>
            <person name="Nichols R.A."/>
            <person name="Borrell J.S."/>
        </authorList>
    </citation>
    <scope>NUCLEOTIDE SEQUENCE [LARGE SCALE GENOMIC DNA]</scope>
    <source>
        <strain evidence="4">cv. Maze</strain>
        <tissue evidence="3">Seeds</tissue>
    </source>
</reference>
<keyword evidence="4" id="KW-1185">Reference proteome</keyword>
<name>A0AAV8PDU8_ENSVE</name>
<evidence type="ECO:0000313" key="3">
    <source>
        <dbReference type="EMBL" id="KAJ8480620.1"/>
    </source>
</evidence>
<proteinExistence type="predicted"/>
<dbReference type="Pfam" id="PF03478">
    <property type="entry name" value="Beta-prop_KIB1-4"/>
    <property type="match status" value="1"/>
</dbReference>
<dbReference type="InterPro" id="IPR005174">
    <property type="entry name" value="KIB1-4_b-propeller"/>
</dbReference>
<protein>
    <recommendedName>
        <fullName evidence="2">KIB1-4 beta-propeller domain-containing protein</fullName>
    </recommendedName>
</protein>